<evidence type="ECO:0000256" key="4">
    <source>
        <dbReference type="ARBA" id="ARBA00022737"/>
    </source>
</evidence>
<reference evidence="9 10" key="1">
    <citation type="journal article" date="2017" name="DNA Res.">
        <title>Complete genome sequence and expression profile of the commercial lytic enzyme producer Lysobacter enzymogenes M497-1.</title>
        <authorList>
            <person name="Takami H."/>
            <person name="Toyoda A."/>
            <person name="Uchiyama I."/>
            <person name="Itoh T."/>
            <person name="Takaki Y."/>
            <person name="Arai W."/>
            <person name="Nishi S."/>
            <person name="Kawai M."/>
            <person name="Shinya K."/>
            <person name="Ikeda H."/>
        </authorList>
    </citation>
    <scope>NUCLEOTIDE SEQUENCE [LARGE SCALE GENOMIC DNA]</scope>
    <source>
        <strain evidence="9 10">M497-1</strain>
    </source>
</reference>
<feature type="transmembrane region" description="Helical" evidence="7">
    <location>
        <begin position="445"/>
        <end position="462"/>
    </location>
</feature>
<dbReference type="GO" id="GO:0006813">
    <property type="term" value="P:potassium ion transport"/>
    <property type="evidence" value="ECO:0007669"/>
    <property type="project" value="InterPro"/>
</dbReference>
<dbReference type="AlphaFoldDB" id="A0AAU9ASH3"/>
<dbReference type="GeneID" id="83065743"/>
<dbReference type="Proteomes" id="UP000218824">
    <property type="component" value="Chromosome"/>
</dbReference>
<dbReference type="PROSITE" id="PS51202">
    <property type="entry name" value="RCK_C"/>
    <property type="match status" value="2"/>
</dbReference>
<feature type="transmembrane region" description="Helical" evidence="7">
    <location>
        <begin position="55"/>
        <end position="76"/>
    </location>
</feature>
<keyword evidence="6 7" id="KW-0472">Membrane</keyword>
<evidence type="ECO:0000256" key="1">
    <source>
        <dbReference type="ARBA" id="ARBA00004141"/>
    </source>
</evidence>
<feature type="domain" description="RCK C-terminal" evidence="8">
    <location>
        <begin position="230"/>
        <end position="314"/>
    </location>
</feature>
<dbReference type="GO" id="GO:0008324">
    <property type="term" value="F:monoatomic cation transmembrane transporter activity"/>
    <property type="evidence" value="ECO:0007669"/>
    <property type="project" value="InterPro"/>
</dbReference>
<evidence type="ECO:0000313" key="9">
    <source>
        <dbReference type="EMBL" id="BAV99438.1"/>
    </source>
</evidence>
<feature type="transmembrane region" description="Helical" evidence="7">
    <location>
        <begin position="187"/>
        <end position="208"/>
    </location>
</feature>
<keyword evidence="4" id="KW-0677">Repeat</keyword>
<feature type="transmembrane region" description="Helical" evidence="7">
    <location>
        <begin position="34"/>
        <end position="49"/>
    </location>
</feature>
<dbReference type="InterPro" id="IPR006037">
    <property type="entry name" value="RCK_C"/>
</dbReference>
<gene>
    <name evidence="9" type="ORF">LEN_3951</name>
</gene>
<dbReference type="KEGG" id="lem:LEN_3951"/>
<dbReference type="PANTHER" id="PTHR43652:SF2">
    <property type="entry name" value="BASIC AMINO ACID ANTIPORTER YFCC-RELATED"/>
    <property type="match status" value="1"/>
</dbReference>
<dbReference type="RefSeq" id="WP_096379930.1">
    <property type="nucleotide sequence ID" value="NZ_AP014940.1"/>
</dbReference>
<feature type="transmembrane region" description="Helical" evidence="7">
    <location>
        <begin position="6"/>
        <end position="27"/>
    </location>
</feature>
<evidence type="ECO:0000256" key="7">
    <source>
        <dbReference type="SAM" id="Phobius"/>
    </source>
</evidence>
<feature type="transmembrane region" description="Helical" evidence="7">
    <location>
        <begin position="142"/>
        <end position="167"/>
    </location>
</feature>
<evidence type="ECO:0000259" key="8">
    <source>
        <dbReference type="PROSITE" id="PS51202"/>
    </source>
</evidence>
<name>A0AAU9ASH3_LYSEN</name>
<evidence type="ECO:0000256" key="3">
    <source>
        <dbReference type="ARBA" id="ARBA00022692"/>
    </source>
</evidence>
<feature type="transmembrane region" description="Helical" evidence="7">
    <location>
        <begin position="592"/>
        <end position="613"/>
    </location>
</feature>
<feature type="domain" description="RCK C-terminal" evidence="8">
    <location>
        <begin position="321"/>
        <end position="406"/>
    </location>
</feature>
<dbReference type="Gene3D" id="3.30.70.1450">
    <property type="entry name" value="Regulator of K+ conductance, C-terminal domain"/>
    <property type="match status" value="2"/>
</dbReference>
<keyword evidence="5 7" id="KW-1133">Transmembrane helix</keyword>
<protein>
    <submittedName>
        <fullName evidence="9">TrkA-C domain-containing protein</fullName>
    </submittedName>
</protein>
<dbReference type="Pfam" id="PF03600">
    <property type="entry name" value="CitMHS"/>
    <property type="match status" value="1"/>
</dbReference>
<evidence type="ECO:0000313" key="10">
    <source>
        <dbReference type="Proteomes" id="UP000218824"/>
    </source>
</evidence>
<comment type="subcellular location">
    <subcellularLocation>
        <location evidence="1">Membrane</location>
        <topology evidence="1">Multi-pass membrane protein</topology>
    </subcellularLocation>
</comment>
<dbReference type="GO" id="GO:0005886">
    <property type="term" value="C:plasma membrane"/>
    <property type="evidence" value="ECO:0007669"/>
    <property type="project" value="TreeGrafter"/>
</dbReference>
<sequence length="615" mass="65045">MDTSLALTTDMMLVLGLVVFTMAMFLFERVRADVVALVVLVLLGLSGLVEPDELFNGFSGNAVISIIATMILGAGLDRTGALNRLAGWLLRRAHGVEQRLLLLTTAVAGLNSSFMQNPSVMALYMPVAARLSSRTGLSLPRLLLPIAAAIVMGGALTMVGNSPLILLNDLLLNANSNLPSGAATIEPLKMFAPLPIGIALLAASLAYFHFFGDKLLKDDSDKGATPARTQSYFAKAYGIDGDVYELTVTADSPLVGMSLGEAETLRGAPLLLALKSDNDSRLAPPADTRIWVGSVLGAMGPKQQVADFAQNHFLRLSSRLRNFADLFNPSRAGISEAVVPATSGYIGKTAGDLHLRKQSGLSLLAINRDKTVLRDNVRSVPMRAGDMLVFHSIWTDLASAAASKDLVVVTDYPKGEQRPHKLKIALAIFAVAMLLALSSRLPVSIALMTGVVGMLITGVLNIDEAYSAINWKTVFLMACLIPLGWAMDSSGAAAWIAGHSIERLPHGTPVWLLEILVGLLTTAFSLVISHVGATIVVVPLAVNLALAAGGNPTAFALIVALSASNNFMTASNPVISMITGPAGYSGKELWKIGGPLSLIYTVVTVLMINILYWGK</sequence>
<dbReference type="SUPFAM" id="SSF116726">
    <property type="entry name" value="TrkA C-terminal domain-like"/>
    <property type="match status" value="2"/>
</dbReference>
<evidence type="ECO:0000256" key="6">
    <source>
        <dbReference type="ARBA" id="ARBA00023136"/>
    </source>
</evidence>
<dbReference type="InterPro" id="IPR051679">
    <property type="entry name" value="DASS-Related_Transporters"/>
</dbReference>
<feature type="transmembrane region" description="Helical" evidence="7">
    <location>
        <begin position="474"/>
        <end position="498"/>
    </location>
</feature>
<keyword evidence="2" id="KW-0813">Transport</keyword>
<feature type="transmembrane region" description="Helical" evidence="7">
    <location>
        <begin position="510"/>
        <end position="528"/>
    </location>
</feature>
<dbReference type="InterPro" id="IPR036721">
    <property type="entry name" value="RCK_C_sf"/>
</dbReference>
<dbReference type="PANTHER" id="PTHR43652">
    <property type="entry name" value="BASIC AMINO ACID ANTIPORTER YFCC-RELATED"/>
    <property type="match status" value="1"/>
</dbReference>
<dbReference type="InterPro" id="IPR004680">
    <property type="entry name" value="Cit_transptr-like_dom"/>
</dbReference>
<dbReference type="EMBL" id="AP014940">
    <property type="protein sequence ID" value="BAV99438.1"/>
    <property type="molecule type" value="Genomic_DNA"/>
</dbReference>
<evidence type="ECO:0000256" key="5">
    <source>
        <dbReference type="ARBA" id="ARBA00022989"/>
    </source>
</evidence>
<feature type="transmembrane region" description="Helical" evidence="7">
    <location>
        <begin position="540"/>
        <end position="563"/>
    </location>
</feature>
<organism evidence="9 10">
    <name type="scientific">Lysobacter enzymogenes</name>
    <dbReference type="NCBI Taxonomy" id="69"/>
    <lineage>
        <taxon>Bacteria</taxon>
        <taxon>Pseudomonadati</taxon>
        <taxon>Pseudomonadota</taxon>
        <taxon>Gammaproteobacteria</taxon>
        <taxon>Lysobacterales</taxon>
        <taxon>Lysobacteraceae</taxon>
        <taxon>Lysobacter</taxon>
    </lineage>
</organism>
<feature type="transmembrane region" description="Helical" evidence="7">
    <location>
        <begin position="422"/>
        <end position="439"/>
    </location>
</feature>
<evidence type="ECO:0000256" key="2">
    <source>
        <dbReference type="ARBA" id="ARBA00022448"/>
    </source>
</evidence>
<keyword evidence="3 7" id="KW-0812">Transmembrane</keyword>
<accession>A0AAU9ASH3</accession>
<proteinExistence type="predicted"/>